<dbReference type="PANTHER" id="PTHR30250">
    <property type="entry name" value="PST FAMILY PREDICTED COLANIC ACID TRANSPORTER"/>
    <property type="match status" value="1"/>
</dbReference>
<dbReference type="PATRIC" id="fig|449659.4.peg.394"/>
<gene>
    <name evidence="7" type="ORF">IV66_GL000393</name>
</gene>
<evidence type="ECO:0000256" key="6">
    <source>
        <dbReference type="SAM" id="Phobius"/>
    </source>
</evidence>
<evidence type="ECO:0000313" key="8">
    <source>
        <dbReference type="Proteomes" id="UP000051886"/>
    </source>
</evidence>
<feature type="transmembrane region" description="Helical" evidence="6">
    <location>
        <begin position="79"/>
        <end position="102"/>
    </location>
</feature>
<accession>A0A0R2LHT7</accession>
<dbReference type="InterPro" id="IPR050833">
    <property type="entry name" value="Poly_Biosynth_Transport"/>
</dbReference>
<feature type="transmembrane region" description="Helical" evidence="6">
    <location>
        <begin position="324"/>
        <end position="345"/>
    </location>
</feature>
<keyword evidence="5 6" id="KW-0472">Membrane</keyword>
<proteinExistence type="predicted"/>
<reference evidence="7 8" key="1">
    <citation type="journal article" date="2015" name="Genome Announc.">
        <title>Expanding the biotechnology potential of lactobacilli through comparative genomics of 213 strains and associated genera.</title>
        <authorList>
            <person name="Sun Z."/>
            <person name="Harris H.M."/>
            <person name="McCann A."/>
            <person name="Guo C."/>
            <person name="Argimon S."/>
            <person name="Zhang W."/>
            <person name="Yang X."/>
            <person name="Jeffery I.B."/>
            <person name="Cooney J.C."/>
            <person name="Kagawa T.F."/>
            <person name="Liu W."/>
            <person name="Song Y."/>
            <person name="Salvetti E."/>
            <person name="Wrobel A."/>
            <person name="Rasinkangas P."/>
            <person name="Parkhill J."/>
            <person name="Rea M.C."/>
            <person name="O'Sullivan O."/>
            <person name="Ritari J."/>
            <person name="Douillard F.P."/>
            <person name="Paul Ross R."/>
            <person name="Yang R."/>
            <person name="Briner A.E."/>
            <person name="Felis G.E."/>
            <person name="de Vos W.M."/>
            <person name="Barrangou R."/>
            <person name="Klaenhammer T.R."/>
            <person name="Caufield P.W."/>
            <person name="Cui Y."/>
            <person name="Zhang H."/>
            <person name="O'Toole P.W."/>
        </authorList>
    </citation>
    <scope>NUCLEOTIDE SEQUENCE [LARGE SCALE GENOMIC DNA]</scope>
    <source>
        <strain evidence="7 8">NBRC 103219</strain>
    </source>
</reference>
<dbReference type="EMBL" id="JQCN01000010">
    <property type="protein sequence ID" value="KRO01320.1"/>
    <property type="molecule type" value="Genomic_DNA"/>
</dbReference>
<evidence type="ECO:0000256" key="3">
    <source>
        <dbReference type="ARBA" id="ARBA00022692"/>
    </source>
</evidence>
<feature type="transmembrane region" description="Helical" evidence="6">
    <location>
        <begin position="432"/>
        <end position="448"/>
    </location>
</feature>
<evidence type="ECO:0000256" key="2">
    <source>
        <dbReference type="ARBA" id="ARBA00022475"/>
    </source>
</evidence>
<comment type="subcellular location">
    <subcellularLocation>
        <location evidence="1">Cell membrane</location>
        <topology evidence="1">Multi-pass membrane protein</topology>
    </subcellularLocation>
</comment>
<evidence type="ECO:0000256" key="1">
    <source>
        <dbReference type="ARBA" id="ARBA00004651"/>
    </source>
</evidence>
<feature type="transmembrane region" description="Helical" evidence="6">
    <location>
        <begin position="140"/>
        <end position="160"/>
    </location>
</feature>
<feature type="transmembrane region" description="Helical" evidence="6">
    <location>
        <begin position="12"/>
        <end position="34"/>
    </location>
</feature>
<dbReference type="STRING" id="449659.IV66_GL000393"/>
<name>A0A0R2LHT7_9LACO</name>
<evidence type="ECO:0000256" key="5">
    <source>
        <dbReference type="ARBA" id="ARBA00023136"/>
    </source>
</evidence>
<dbReference type="Proteomes" id="UP000051886">
    <property type="component" value="Unassembled WGS sequence"/>
</dbReference>
<dbReference type="PANTHER" id="PTHR30250:SF11">
    <property type="entry name" value="O-ANTIGEN TRANSPORTER-RELATED"/>
    <property type="match status" value="1"/>
</dbReference>
<keyword evidence="3 6" id="KW-0812">Transmembrane</keyword>
<feature type="transmembrane region" description="Helical" evidence="6">
    <location>
        <begin position="166"/>
        <end position="186"/>
    </location>
</feature>
<organism evidence="7 8">
    <name type="scientific">Ligilactobacillus pobuzihii</name>
    <dbReference type="NCBI Taxonomy" id="449659"/>
    <lineage>
        <taxon>Bacteria</taxon>
        <taxon>Bacillati</taxon>
        <taxon>Bacillota</taxon>
        <taxon>Bacilli</taxon>
        <taxon>Lactobacillales</taxon>
        <taxon>Lactobacillaceae</taxon>
        <taxon>Ligilactobacillus</taxon>
    </lineage>
</organism>
<feature type="transmembrane region" description="Helical" evidence="6">
    <location>
        <begin position="352"/>
        <end position="371"/>
    </location>
</feature>
<feature type="transmembrane region" description="Helical" evidence="6">
    <location>
        <begin position="108"/>
        <end position="128"/>
    </location>
</feature>
<dbReference type="GO" id="GO:0005886">
    <property type="term" value="C:plasma membrane"/>
    <property type="evidence" value="ECO:0007669"/>
    <property type="project" value="UniProtKB-SubCell"/>
</dbReference>
<comment type="caution">
    <text evidence="7">The sequence shown here is derived from an EMBL/GenBank/DDBJ whole genome shotgun (WGS) entry which is preliminary data.</text>
</comment>
<dbReference type="RefSeq" id="WP_017867126.1">
    <property type="nucleotide sequence ID" value="NZ_BJYB01000027.1"/>
</dbReference>
<feature type="transmembrane region" description="Helical" evidence="6">
    <location>
        <begin position="377"/>
        <end position="395"/>
    </location>
</feature>
<protein>
    <submittedName>
        <fullName evidence="7">MOP superfamily multidrug oligosaccharidyl-lipid polysaccharide flippase transporter</fullName>
    </submittedName>
</protein>
<keyword evidence="8" id="KW-1185">Reference proteome</keyword>
<evidence type="ECO:0000313" key="7">
    <source>
        <dbReference type="EMBL" id="KRO01320.1"/>
    </source>
</evidence>
<dbReference type="OrthoDB" id="3249502at2"/>
<keyword evidence="2" id="KW-1003">Cell membrane</keyword>
<evidence type="ECO:0000256" key="4">
    <source>
        <dbReference type="ARBA" id="ARBA00022989"/>
    </source>
</evidence>
<sequence>MNRYHKLIGNSVIFAIGNFGSKMMQFIMVPIYSYTLSSSQFGKTDFLTTFVTLIAPIVCLDMYDAVFRFSLDSNEDKEKIFSTGLIFTLLASIISIILGFLLEPLIHGYPVKLTGLLLVFTMLYSLMSNYVRAVGHVKKFAVAGIINTFVMGILNIFLLVVLKQGISGYLISMIIALFVAILYISISTNIYSHFSFNKWNTIKFKEMIRYSVPLIPNTLAWWLNSTSDRFFIIMFLGSGANGIYAMSSKIPNMLSTLTNIFFQSWQMSAVEEYKSRDSRQFITNVFEYFLSFIFFVSFALITVIRPLFDIILSDQYYVGWKLTPLILLTVIYSSLSGFLGTMYTASKRTGPIFITTLVGAIVNVILSVFLIPKVGTYGAAISNIISFLIVTLIRLKDIYQQDKIDPNFLKIMLLHLVYAIFSVLLFVITNDLVFLTVGILVLIGQIIFDKKIRNIVTNLFSKIKLNKRGK</sequence>
<feature type="transmembrane region" description="Helical" evidence="6">
    <location>
        <begin position="46"/>
        <end position="67"/>
    </location>
</feature>
<dbReference type="AlphaFoldDB" id="A0A0R2LHT7"/>
<dbReference type="Pfam" id="PF01943">
    <property type="entry name" value="Polysacc_synt"/>
    <property type="match status" value="1"/>
</dbReference>
<keyword evidence="4 6" id="KW-1133">Transmembrane helix</keyword>
<feature type="transmembrane region" description="Helical" evidence="6">
    <location>
        <begin position="285"/>
        <end position="304"/>
    </location>
</feature>
<dbReference type="InterPro" id="IPR002797">
    <property type="entry name" value="Polysacc_synth"/>
</dbReference>
<feature type="transmembrane region" description="Helical" evidence="6">
    <location>
        <begin position="407"/>
        <end position="426"/>
    </location>
</feature>